<gene>
    <name evidence="8" type="ORF">NKR19_g1223</name>
</gene>
<dbReference type="GO" id="GO:0004497">
    <property type="term" value="F:monooxygenase activity"/>
    <property type="evidence" value="ECO:0007669"/>
    <property type="project" value="UniProtKB-KW"/>
</dbReference>
<dbReference type="SUPFAM" id="SSF160104">
    <property type="entry name" value="Acetoacetate decarboxylase-like"/>
    <property type="match status" value="1"/>
</dbReference>
<evidence type="ECO:0000256" key="3">
    <source>
        <dbReference type="ARBA" id="ARBA00022827"/>
    </source>
</evidence>
<evidence type="ECO:0000256" key="6">
    <source>
        <dbReference type="SAM" id="MobiDB-lite"/>
    </source>
</evidence>
<dbReference type="PANTHER" id="PTHR13789">
    <property type="entry name" value="MONOOXYGENASE"/>
    <property type="match status" value="1"/>
</dbReference>
<dbReference type="Proteomes" id="UP001174691">
    <property type="component" value="Unassembled WGS sequence"/>
</dbReference>
<dbReference type="SUPFAM" id="SSF54373">
    <property type="entry name" value="FAD-linked reductases, C-terminal domain"/>
    <property type="match status" value="1"/>
</dbReference>
<dbReference type="EMBL" id="JANBVN010000011">
    <property type="protein sequence ID" value="KAJ9164596.1"/>
    <property type="molecule type" value="Genomic_DNA"/>
</dbReference>
<comment type="caution">
    <text evidence="8">The sequence shown here is derived from an EMBL/GenBank/DDBJ whole genome shotgun (WGS) entry which is preliminary data.</text>
</comment>
<keyword evidence="5" id="KW-0503">Monooxygenase</keyword>
<sequence>MNTVKAVLNGHAPTTNGHHEEAPRDGFSPLVDEYETPLKIAIVGAGIGGLSAAIGLRRNGHEVELYEQSRFANETGAAVHLAPNSNGILRRFGIYAEQFGGNPMTHLVEFSMEGKLMQKVDLREPNKRWQHPWLLVHRVSLHDQLKKLATSAEGEGSRAKLSTASKVISIDPEKGTLTLENGETKTADVIVGADGVYSLTRKYIKDVKPFSSGKAAFRFLIPRSVAEADPVTQPLVADKGALLMWYSDDRRIVMYPCNDNEMLNFVCIHPDTESHAAKSDEWNKQASIEQVLKVYDRFDPAIKALISKVEPSSVKVWQLLDMETLETWTKGKLVLLGDAAHPFTPHQGQGAGQAMEDAAALTVVLPRGTAPEAVAERLKLYEEIRYERAHAIQDYSRKAGQNMVAGKPAVDMMQYTNYNFGHDEFDHASNVFKRWKWAKNPKMYWRMPIAFGPFPGPRMDAYGRRRLADGPTRRFTTTSIKFKTSRTFLESILPTSQFTFACADTVATASFSVTRLDKMAWLGGQGYTHLGLYVHGVRYTKRDGTSVTGTYLPILFESLTDPIVSGREELGMPKLFCDIEMHNRSASCLVSASWRGATFANLSLSGLKEDDPATEHGTIGGEADYGILVYRYIPAVGEPGKADAEYACVVPHEEEAKVQKSTVERVWRADPGRAKVDVRGLDWDALPTLHHVTDVLAKIPVYEVLAAKVVEGRGVPDVMAARRIE</sequence>
<dbReference type="InterPro" id="IPR010451">
    <property type="entry name" value="Acetoacetate_decarboxylase"/>
</dbReference>
<evidence type="ECO:0000256" key="2">
    <source>
        <dbReference type="ARBA" id="ARBA00022630"/>
    </source>
</evidence>
<dbReference type="InterPro" id="IPR002938">
    <property type="entry name" value="FAD-bd"/>
</dbReference>
<dbReference type="GO" id="GO:0071949">
    <property type="term" value="F:FAD binding"/>
    <property type="evidence" value="ECO:0007669"/>
    <property type="project" value="InterPro"/>
</dbReference>
<keyword evidence="9" id="KW-1185">Reference proteome</keyword>
<dbReference type="Gene3D" id="3.50.50.60">
    <property type="entry name" value="FAD/NAD(P)-binding domain"/>
    <property type="match status" value="1"/>
</dbReference>
<accession>A0AA38VT89</accession>
<dbReference type="Pfam" id="PF06314">
    <property type="entry name" value="ADC"/>
    <property type="match status" value="1"/>
</dbReference>
<evidence type="ECO:0000313" key="8">
    <source>
        <dbReference type="EMBL" id="KAJ9164596.1"/>
    </source>
</evidence>
<organism evidence="8 9">
    <name type="scientific">Coniochaeta hoffmannii</name>
    <dbReference type="NCBI Taxonomy" id="91930"/>
    <lineage>
        <taxon>Eukaryota</taxon>
        <taxon>Fungi</taxon>
        <taxon>Dikarya</taxon>
        <taxon>Ascomycota</taxon>
        <taxon>Pezizomycotina</taxon>
        <taxon>Sordariomycetes</taxon>
        <taxon>Sordariomycetidae</taxon>
        <taxon>Coniochaetales</taxon>
        <taxon>Coniochaetaceae</taxon>
        <taxon>Coniochaeta</taxon>
    </lineage>
</organism>
<dbReference type="Pfam" id="PF01494">
    <property type="entry name" value="FAD_binding_3"/>
    <property type="match status" value="1"/>
</dbReference>
<keyword evidence="3" id="KW-0274">FAD</keyword>
<dbReference type="PRINTS" id="PR00420">
    <property type="entry name" value="RNGMNOXGNASE"/>
</dbReference>
<evidence type="ECO:0000256" key="4">
    <source>
        <dbReference type="ARBA" id="ARBA00023002"/>
    </source>
</evidence>
<reference evidence="8" key="1">
    <citation type="submission" date="2022-07" db="EMBL/GenBank/DDBJ databases">
        <title>Fungi with potential for degradation of polypropylene.</title>
        <authorList>
            <person name="Gostincar C."/>
        </authorList>
    </citation>
    <scope>NUCLEOTIDE SEQUENCE</scope>
    <source>
        <strain evidence="8">EXF-13287</strain>
    </source>
</reference>
<dbReference type="AlphaFoldDB" id="A0AA38VT89"/>
<feature type="domain" description="FAD-binding" evidence="7">
    <location>
        <begin position="39"/>
        <end position="394"/>
    </location>
</feature>
<evidence type="ECO:0000259" key="7">
    <source>
        <dbReference type="Pfam" id="PF01494"/>
    </source>
</evidence>
<dbReference type="InterPro" id="IPR023375">
    <property type="entry name" value="ADC_dom_sf"/>
</dbReference>
<keyword evidence="4" id="KW-0560">Oxidoreductase</keyword>
<dbReference type="PANTHER" id="PTHR13789:SF261">
    <property type="entry name" value="HYDROXYLASE, PUTATIVE (AFU_ORTHOLOGUE AFUA_7G00590)-RELATED"/>
    <property type="match status" value="1"/>
</dbReference>
<dbReference type="GO" id="GO:0016829">
    <property type="term" value="F:lyase activity"/>
    <property type="evidence" value="ECO:0007669"/>
    <property type="project" value="InterPro"/>
</dbReference>
<evidence type="ECO:0000313" key="9">
    <source>
        <dbReference type="Proteomes" id="UP001174691"/>
    </source>
</evidence>
<proteinExistence type="inferred from homology"/>
<name>A0AA38VT89_9PEZI</name>
<dbReference type="InterPro" id="IPR050493">
    <property type="entry name" value="FAD-dep_Monooxygenase_BioMet"/>
</dbReference>
<comment type="similarity">
    <text evidence="1">Belongs to the paxM FAD-dependent monooxygenase family.</text>
</comment>
<dbReference type="Gene3D" id="2.40.400.10">
    <property type="entry name" value="Acetoacetate decarboxylase-like"/>
    <property type="match status" value="1"/>
</dbReference>
<evidence type="ECO:0000256" key="5">
    <source>
        <dbReference type="ARBA" id="ARBA00023033"/>
    </source>
</evidence>
<keyword evidence="2" id="KW-0285">Flavoprotein</keyword>
<feature type="region of interest" description="Disordered" evidence="6">
    <location>
        <begin position="1"/>
        <end position="25"/>
    </location>
</feature>
<evidence type="ECO:0000256" key="1">
    <source>
        <dbReference type="ARBA" id="ARBA00007992"/>
    </source>
</evidence>
<protein>
    <submittedName>
        <fullName evidence="8">FAD/NAD(P)-binding domain-containing protein</fullName>
    </submittedName>
</protein>
<dbReference type="SUPFAM" id="SSF51905">
    <property type="entry name" value="FAD/NAD(P)-binding domain"/>
    <property type="match status" value="1"/>
</dbReference>
<dbReference type="InterPro" id="IPR036188">
    <property type="entry name" value="FAD/NAD-bd_sf"/>
</dbReference>